<dbReference type="Pfam" id="PF00202">
    <property type="entry name" value="Aminotran_3"/>
    <property type="match status" value="1"/>
</dbReference>
<comment type="similarity">
    <text evidence="2 6">Belongs to the class-III pyridoxal-phosphate-dependent aminotransferase family.</text>
</comment>
<dbReference type="PANTHER" id="PTHR43094">
    <property type="entry name" value="AMINOTRANSFERASE"/>
    <property type="match status" value="1"/>
</dbReference>
<dbReference type="FunFam" id="3.40.640.10:FF:000014">
    <property type="entry name" value="Adenosylmethionine-8-amino-7-oxononanoate aminotransferase, probable"/>
    <property type="match status" value="1"/>
</dbReference>
<dbReference type="InterPro" id="IPR049704">
    <property type="entry name" value="Aminotrans_3_PPA_site"/>
</dbReference>
<keyword evidence="3 7" id="KW-0032">Aminotransferase</keyword>
<comment type="cofactor">
    <cofactor evidence="1">
        <name>pyridoxal 5'-phosphate</name>
        <dbReference type="ChEBI" id="CHEBI:597326"/>
    </cofactor>
</comment>
<dbReference type="GO" id="GO:0030170">
    <property type="term" value="F:pyridoxal phosphate binding"/>
    <property type="evidence" value="ECO:0007669"/>
    <property type="project" value="InterPro"/>
</dbReference>
<dbReference type="Gene3D" id="3.40.640.10">
    <property type="entry name" value="Type I PLP-dependent aspartate aminotransferase-like (Major domain)"/>
    <property type="match status" value="1"/>
</dbReference>
<accession>A0A4R2RGU5</accession>
<dbReference type="SUPFAM" id="SSF53383">
    <property type="entry name" value="PLP-dependent transferases"/>
    <property type="match status" value="1"/>
</dbReference>
<dbReference type="PIRSF" id="PIRSF000521">
    <property type="entry name" value="Transaminase_4ab_Lys_Orn"/>
    <property type="match status" value="1"/>
</dbReference>
<dbReference type="InterPro" id="IPR015424">
    <property type="entry name" value="PyrdxlP-dep_Trfase"/>
</dbReference>
<evidence type="ECO:0000256" key="4">
    <source>
        <dbReference type="ARBA" id="ARBA00022679"/>
    </source>
</evidence>
<dbReference type="EMBL" id="SLXU01000005">
    <property type="protein sequence ID" value="TCP61327.1"/>
    <property type="molecule type" value="Genomic_DNA"/>
</dbReference>
<sequence length="462" mass="50097">MIENHLPTAELQRLDAAHHMHPFTHGDALAEKGARIITKADGVFLTDSEGNEILDAMAGLWCVNIGYGRKELAEAAYRQMLQLPYYNTFFQTSHVPAIELAARIAELAPGDLNHVFFAGSGSEANDTNLRMVRQYWAMMGQPDRQVVISRWNGYHGSSVGSGSLGGMKFMHEQGGMPIPGIEHIDQPDWWSEGGDMTPEAFGIARARALEERILEIGADRVAAFIAEPVQGAGGVIVPPETYWPEIKRILAKYDILFVADEVICGFGRTGNWFGSQTYDLVPDIMTIAKGLSSGYAPIGASVVSDKVAGVIGKGEFAHGYTYSGHPVAAAVALENLRILDEEGIVERAGSVTAPYLGAKWNSLTDHPLVGEARICGLMGSIALTPDKARRAPFAADKGTVGLICRERCFANNLVMRHVGDRMIISPPLTISEAEIDLLIERARLSLDEALDIVNRDGLMEAA</sequence>
<dbReference type="CDD" id="cd00610">
    <property type="entry name" value="OAT_like"/>
    <property type="match status" value="1"/>
</dbReference>
<dbReference type="AlphaFoldDB" id="A0A4R2RGU5"/>
<dbReference type="InterPro" id="IPR005814">
    <property type="entry name" value="Aminotrans_3"/>
</dbReference>
<proteinExistence type="inferred from homology"/>
<dbReference type="InterPro" id="IPR015421">
    <property type="entry name" value="PyrdxlP-dep_Trfase_major"/>
</dbReference>
<evidence type="ECO:0000256" key="3">
    <source>
        <dbReference type="ARBA" id="ARBA00022576"/>
    </source>
</evidence>
<dbReference type="PANTHER" id="PTHR43094:SF1">
    <property type="entry name" value="AMINOTRANSFERASE CLASS-III"/>
    <property type="match status" value="1"/>
</dbReference>
<protein>
    <submittedName>
        <fullName evidence="7">Putrescine aminotransferase</fullName>
    </submittedName>
</protein>
<dbReference type="PROSITE" id="PS00600">
    <property type="entry name" value="AA_TRANSFER_CLASS_3"/>
    <property type="match status" value="1"/>
</dbReference>
<evidence type="ECO:0000256" key="6">
    <source>
        <dbReference type="RuleBase" id="RU003560"/>
    </source>
</evidence>
<dbReference type="InterPro" id="IPR015422">
    <property type="entry name" value="PyrdxlP-dep_Trfase_small"/>
</dbReference>
<dbReference type="Proteomes" id="UP000295050">
    <property type="component" value="Unassembled WGS sequence"/>
</dbReference>
<dbReference type="NCBIfam" id="NF005682">
    <property type="entry name" value="PRK07480.1"/>
    <property type="match status" value="1"/>
</dbReference>
<evidence type="ECO:0000256" key="5">
    <source>
        <dbReference type="ARBA" id="ARBA00022898"/>
    </source>
</evidence>
<dbReference type="GO" id="GO:0008483">
    <property type="term" value="F:transaminase activity"/>
    <property type="evidence" value="ECO:0007669"/>
    <property type="project" value="UniProtKB-KW"/>
</dbReference>
<reference evidence="7 8" key="1">
    <citation type="submission" date="2019-03" db="EMBL/GenBank/DDBJ databases">
        <title>Genomic Encyclopedia of Type Strains, Phase IV (KMG-IV): sequencing the most valuable type-strain genomes for metagenomic binning, comparative biology and taxonomic classification.</title>
        <authorList>
            <person name="Goeker M."/>
        </authorList>
    </citation>
    <scope>NUCLEOTIDE SEQUENCE [LARGE SCALE GENOMIC DNA]</scope>
    <source>
        <strain evidence="7 8">DSM 24766</strain>
    </source>
</reference>
<organism evidence="7 8">
    <name type="scientific">Rhodovulum bhavnagarense</name>
    <dbReference type="NCBI Taxonomy" id="992286"/>
    <lineage>
        <taxon>Bacteria</taxon>
        <taxon>Pseudomonadati</taxon>
        <taxon>Pseudomonadota</taxon>
        <taxon>Alphaproteobacteria</taxon>
        <taxon>Rhodobacterales</taxon>
        <taxon>Paracoccaceae</taxon>
        <taxon>Rhodovulum</taxon>
    </lineage>
</organism>
<keyword evidence="8" id="KW-1185">Reference proteome</keyword>
<gene>
    <name evidence="7" type="ORF">EV663_10545</name>
</gene>
<evidence type="ECO:0000256" key="1">
    <source>
        <dbReference type="ARBA" id="ARBA00001933"/>
    </source>
</evidence>
<keyword evidence="4 7" id="KW-0808">Transferase</keyword>
<name>A0A4R2RGU5_9RHOB</name>
<evidence type="ECO:0000313" key="8">
    <source>
        <dbReference type="Proteomes" id="UP000295050"/>
    </source>
</evidence>
<keyword evidence="5 6" id="KW-0663">Pyridoxal phosphate</keyword>
<evidence type="ECO:0000256" key="2">
    <source>
        <dbReference type="ARBA" id="ARBA00008954"/>
    </source>
</evidence>
<comment type="caution">
    <text evidence="7">The sequence shown here is derived from an EMBL/GenBank/DDBJ whole genome shotgun (WGS) entry which is preliminary data.</text>
</comment>
<dbReference type="Gene3D" id="3.90.1150.10">
    <property type="entry name" value="Aspartate Aminotransferase, domain 1"/>
    <property type="match status" value="1"/>
</dbReference>
<evidence type="ECO:0000313" key="7">
    <source>
        <dbReference type="EMBL" id="TCP61327.1"/>
    </source>
</evidence>